<organism evidence="2 3">
    <name type="scientific">Chryseobacterium carnipullorum</name>
    <dbReference type="NCBI Taxonomy" id="1124835"/>
    <lineage>
        <taxon>Bacteria</taxon>
        <taxon>Pseudomonadati</taxon>
        <taxon>Bacteroidota</taxon>
        <taxon>Flavobacteriia</taxon>
        <taxon>Flavobacteriales</taxon>
        <taxon>Weeksellaceae</taxon>
        <taxon>Chryseobacterium group</taxon>
        <taxon>Chryseobacterium</taxon>
    </lineage>
</organism>
<dbReference type="AlphaFoldDB" id="A0A376E5U3"/>
<accession>A0A376E5U3</accession>
<dbReference type="RefSeq" id="WP_228426379.1">
    <property type="nucleotide sequence ID" value="NZ_CP033920.1"/>
</dbReference>
<reference evidence="2 3" key="1">
    <citation type="submission" date="2018-06" db="EMBL/GenBank/DDBJ databases">
        <authorList>
            <consortium name="Pathogen Informatics"/>
            <person name="Doyle S."/>
        </authorList>
    </citation>
    <scope>NUCLEOTIDE SEQUENCE [LARGE SCALE GENOMIC DNA]</scope>
    <source>
        <strain evidence="2 3">NCTC13533</strain>
    </source>
</reference>
<feature type="signal peptide" evidence="1">
    <location>
        <begin position="1"/>
        <end position="20"/>
    </location>
</feature>
<evidence type="ECO:0000313" key="3">
    <source>
        <dbReference type="Proteomes" id="UP000255224"/>
    </source>
</evidence>
<evidence type="ECO:0000256" key="1">
    <source>
        <dbReference type="SAM" id="SignalP"/>
    </source>
</evidence>
<evidence type="ECO:0000313" key="2">
    <source>
        <dbReference type="EMBL" id="STD03301.1"/>
    </source>
</evidence>
<keyword evidence="1" id="KW-0732">Signal</keyword>
<proteinExistence type="predicted"/>
<gene>
    <name evidence="2" type="ORF">NCTC13533_03434</name>
</gene>
<dbReference type="Proteomes" id="UP000255224">
    <property type="component" value="Unassembled WGS sequence"/>
</dbReference>
<feature type="chain" id="PRO_5016738060" evidence="1">
    <location>
        <begin position="21"/>
        <end position="127"/>
    </location>
</feature>
<sequence length="127" mass="13887">MRRNLLFFLFFLVISTFSYSQTDGPRKPPKNKPSGSAVQKVGNFIDVNTPGYTQSSYSITQLVKDVLISSGTNTCVTPTVSNVKITPNHAVTDADRSWGYFNQGTTNFPFKDGIVLSTGKARRAGNS</sequence>
<name>A0A376E5U3_CHRCU</name>
<dbReference type="EMBL" id="UFVQ01000003">
    <property type="protein sequence ID" value="STD03301.1"/>
    <property type="molecule type" value="Genomic_DNA"/>
</dbReference>
<protein>
    <submittedName>
        <fullName evidence="2">Uncharacterized protein</fullName>
    </submittedName>
</protein>